<keyword evidence="2" id="KW-1185">Reference proteome</keyword>
<dbReference type="AlphaFoldDB" id="A0AA35R3I7"/>
<accession>A0AA35R3I7</accession>
<dbReference type="Proteomes" id="UP001174909">
    <property type="component" value="Unassembled WGS sequence"/>
</dbReference>
<feature type="non-terminal residue" evidence="1">
    <location>
        <position position="92"/>
    </location>
</feature>
<organism evidence="1 2">
    <name type="scientific">Geodia barretti</name>
    <name type="common">Barrett's horny sponge</name>
    <dbReference type="NCBI Taxonomy" id="519541"/>
    <lineage>
        <taxon>Eukaryota</taxon>
        <taxon>Metazoa</taxon>
        <taxon>Porifera</taxon>
        <taxon>Demospongiae</taxon>
        <taxon>Heteroscleromorpha</taxon>
        <taxon>Tetractinellida</taxon>
        <taxon>Astrophorina</taxon>
        <taxon>Geodiidae</taxon>
        <taxon>Geodia</taxon>
    </lineage>
</organism>
<proteinExistence type="predicted"/>
<gene>
    <name evidence="1" type="ORF">GBAR_LOCUS3492</name>
</gene>
<dbReference type="EMBL" id="CASHTH010000497">
    <property type="protein sequence ID" value="CAI8002802.1"/>
    <property type="molecule type" value="Genomic_DNA"/>
</dbReference>
<evidence type="ECO:0000313" key="2">
    <source>
        <dbReference type="Proteomes" id="UP001174909"/>
    </source>
</evidence>
<sequence>MTSVILSSSIPGGGDVQGAKSDLLTLIQSVSQDISTQPLTLHCCNIPLLITPPVVSAVDRIHEQFGVVISVVTTSGDFISFPDFVANISSLK</sequence>
<comment type="caution">
    <text evidence="1">The sequence shown here is derived from an EMBL/GenBank/DDBJ whole genome shotgun (WGS) entry which is preliminary data.</text>
</comment>
<protein>
    <submittedName>
        <fullName evidence="1">Uncharacterized protein</fullName>
    </submittedName>
</protein>
<reference evidence="1" key="1">
    <citation type="submission" date="2023-03" db="EMBL/GenBank/DDBJ databases">
        <authorList>
            <person name="Steffen K."/>
            <person name="Cardenas P."/>
        </authorList>
    </citation>
    <scope>NUCLEOTIDE SEQUENCE</scope>
</reference>
<evidence type="ECO:0000313" key="1">
    <source>
        <dbReference type="EMBL" id="CAI8002802.1"/>
    </source>
</evidence>
<name>A0AA35R3I7_GEOBA</name>